<gene>
    <name evidence="2" type="ORF">Daus18300_010532</name>
</gene>
<protein>
    <submittedName>
        <fullName evidence="2">Uncharacterized protein</fullName>
    </submittedName>
</protein>
<evidence type="ECO:0000256" key="1">
    <source>
        <dbReference type="SAM" id="MobiDB-lite"/>
    </source>
</evidence>
<sequence>MEATKALAQRLSLRRRSSRWRDRRWSATKLTAGDTPAPATASAPGADDPPATKATKSTTTTLPKSALENVTTAEPEVLTAASPLQDDAAVPSPGSGISPTTVVTQPAPQSPKQTEHSADLGKHCDERVTDTVTEIDYFPHVATPDTPIESAPVAPAEDAQTSKITFAIPTKEAVGDESSQGADRQSDEIETVTSSASPSTAVSPRESQDDYDEDAGRSSTLSGVSGNGSRHSSINSVAFQLPNMSLPQGRTRRHKNSPPPLSR</sequence>
<feature type="compositionally biased region" description="Low complexity" evidence="1">
    <location>
        <begin position="31"/>
        <end position="67"/>
    </location>
</feature>
<proteinExistence type="predicted"/>
<feature type="compositionally biased region" description="Basic and acidic residues" evidence="1">
    <location>
        <begin position="113"/>
        <end position="129"/>
    </location>
</feature>
<name>A0ABR3W9W3_9PEZI</name>
<feature type="compositionally biased region" description="Low complexity" evidence="1">
    <location>
        <begin position="191"/>
        <end position="204"/>
    </location>
</feature>
<comment type="caution">
    <text evidence="2">The sequence shown here is derived from an EMBL/GenBank/DDBJ whole genome shotgun (WGS) entry which is preliminary data.</text>
</comment>
<dbReference type="EMBL" id="JAWRVE010000117">
    <property type="protein sequence ID" value="KAL1856972.1"/>
    <property type="molecule type" value="Genomic_DNA"/>
</dbReference>
<organism evidence="2 3">
    <name type="scientific">Diaporthe australafricana</name>
    <dbReference type="NCBI Taxonomy" id="127596"/>
    <lineage>
        <taxon>Eukaryota</taxon>
        <taxon>Fungi</taxon>
        <taxon>Dikarya</taxon>
        <taxon>Ascomycota</taxon>
        <taxon>Pezizomycotina</taxon>
        <taxon>Sordariomycetes</taxon>
        <taxon>Sordariomycetidae</taxon>
        <taxon>Diaporthales</taxon>
        <taxon>Diaporthaceae</taxon>
        <taxon>Diaporthe</taxon>
    </lineage>
</organism>
<evidence type="ECO:0000313" key="3">
    <source>
        <dbReference type="Proteomes" id="UP001583177"/>
    </source>
</evidence>
<accession>A0ABR3W9W3</accession>
<dbReference type="Proteomes" id="UP001583177">
    <property type="component" value="Unassembled WGS sequence"/>
</dbReference>
<reference evidence="2 3" key="1">
    <citation type="journal article" date="2024" name="IMA Fungus">
        <title>IMA Genome - F19 : A genome assembly and annotation guide to empower mycologists, including annotated draft genome sequences of Ceratocystis pirilliformis, Diaporthe australafricana, Fusarium ophioides, Paecilomyces lecythidis, and Sporothrix stenoceras.</title>
        <authorList>
            <person name="Aylward J."/>
            <person name="Wilson A.M."/>
            <person name="Visagie C.M."/>
            <person name="Spraker J."/>
            <person name="Barnes I."/>
            <person name="Buitendag C."/>
            <person name="Ceriani C."/>
            <person name="Del Mar Angel L."/>
            <person name="du Plessis D."/>
            <person name="Fuchs T."/>
            <person name="Gasser K."/>
            <person name="Kramer D."/>
            <person name="Li W."/>
            <person name="Munsamy K."/>
            <person name="Piso A."/>
            <person name="Price J.L."/>
            <person name="Sonnekus B."/>
            <person name="Thomas C."/>
            <person name="van der Nest A."/>
            <person name="van Dijk A."/>
            <person name="van Heerden A."/>
            <person name="van Vuuren N."/>
            <person name="Yilmaz N."/>
            <person name="Duong T.A."/>
            <person name="van der Merwe N.A."/>
            <person name="Wingfield M.J."/>
            <person name="Wingfield B.D."/>
        </authorList>
    </citation>
    <scope>NUCLEOTIDE SEQUENCE [LARGE SCALE GENOMIC DNA]</scope>
    <source>
        <strain evidence="2 3">CMW 18300</strain>
    </source>
</reference>
<feature type="compositionally biased region" description="Polar residues" evidence="1">
    <location>
        <begin position="217"/>
        <end position="248"/>
    </location>
</feature>
<feature type="region of interest" description="Disordered" evidence="1">
    <location>
        <begin position="1"/>
        <end position="263"/>
    </location>
</feature>
<keyword evidence="3" id="KW-1185">Reference proteome</keyword>
<feature type="compositionally biased region" description="Polar residues" evidence="1">
    <location>
        <begin position="95"/>
        <end position="112"/>
    </location>
</feature>
<evidence type="ECO:0000313" key="2">
    <source>
        <dbReference type="EMBL" id="KAL1856972.1"/>
    </source>
</evidence>